<organism evidence="1 2">
    <name type="scientific">Stygiolobus caldivivus</name>
    <dbReference type="NCBI Taxonomy" id="2824673"/>
    <lineage>
        <taxon>Archaea</taxon>
        <taxon>Thermoproteota</taxon>
        <taxon>Thermoprotei</taxon>
        <taxon>Sulfolobales</taxon>
        <taxon>Sulfolobaceae</taxon>
        <taxon>Stygiolobus</taxon>
    </lineage>
</organism>
<dbReference type="GeneID" id="66161767"/>
<keyword evidence="2" id="KW-1185">Reference proteome</keyword>
<dbReference type="KEGG" id="csty:KN1_00050"/>
<name>A0A8D5U408_9CREN</name>
<dbReference type="AlphaFoldDB" id="A0A8D5U408"/>
<reference evidence="1 2" key="1">
    <citation type="submission" date="2021-04" db="EMBL/GenBank/DDBJ databases">
        <title>Complete genome sequence of Stygiolobus sp. KN-1.</title>
        <authorList>
            <person name="Nakamura K."/>
            <person name="Sakai H."/>
            <person name="Kurosawa N."/>
        </authorList>
    </citation>
    <scope>NUCLEOTIDE SEQUENCE [LARGE SCALE GENOMIC DNA]</scope>
    <source>
        <strain evidence="1 2">KN-1</strain>
    </source>
</reference>
<sequence length="226" mass="26329">MQRNGIMSHFERLGYDVKNMQLYFERIEYSITFSANGYSETSTRAIFHPLKEFQQLFFALVHFPAEEMKLLQFKGEIEGKECEPSFTSMKNTIDHQYALSVSFKCKEKIKKDEDLTLKYQYQLMDMTLNNKEKILGTLKQIYGDNYITIAVTVANTVPIMEYKITAKYPGFKIRKSLKVIADRVDVFGKPLSVKESEEISHGYDDVTVYFSDMLPNTSYVLVNYLE</sequence>
<dbReference type="Proteomes" id="UP000825123">
    <property type="component" value="Chromosome"/>
</dbReference>
<proteinExistence type="predicted"/>
<protein>
    <submittedName>
        <fullName evidence="1">Uncharacterized protein</fullName>
    </submittedName>
</protein>
<evidence type="ECO:0000313" key="2">
    <source>
        <dbReference type="Proteomes" id="UP000825123"/>
    </source>
</evidence>
<evidence type="ECO:0000313" key="1">
    <source>
        <dbReference type="EMBL" id="BCU68708.1"/>
    </source>
</evidence>
<accession>A0A8D5U408</accession>
<dbReference type="RefSeq" id="WP_221288569.1">
    <property type="nucleotide sequence ID" value="NZ_AP024597.1"/>
</dbReference>
<dbReference type="EMBL" id="AP024597">
    <property type="protein sequence ID" value="BCU68708.1"/>
    <property type="molecule type" value="Genomic_DNA"/>
</dbReference>
<gene>
    <name evidence="1" type="ORF">KN1_00050</name>
</gene>